<dbReference type="EMBL" id="QYUO01000001">
    <property type="protein sequence ID" value="RJF99821.1"/>
    <property type="molecule type" value="Genomic_DNA"/>
</dbReference>
<dbReference type="Proteomes" id="UP000265955">
    <property type="component" value="Unassembled WGS sequence"/>
</dbReference>
<dbReference type="AlphaFoldDB" id="A0A3A3G037"/>
<feature type="region of interest" description="Disordered" evidence="1">
    <location>
        <begin position="65"/>
        <end position="84"/>
    </location>
</feature>
<name>A0A3A3G037_9BURK</name>
<organism evidence="3 4">
    <name type="scientific">Noviherbaspirillum saxi</name>
    <dbReference type="NCBI Taxonomy" id="2320863"/>
    <lineage>
        <taxon>Bacteria</taxon>
        <taxon>Pseudomonadati</taxon>
        <taxon>Pseudomonadota</taxon>
        <taxon>Betaproteobacteria</taxon>
        <taxon>Burkholderiales</taxon>
        <taxon>Oxalobacteraceae</taxon>
        <taxon>Noviherbaspirillum</taxon>
    </lineage>
</organism>
<reference evidence="4" key="1">
    <citation type="submission" date="2018-09" db="EMBL/GenBank/DDBJ databases">
        <authorList>
            <person name="Zhu H."/>
        </authorList>
    </citation>
    <scope>NUCLEOTIDE SEQUENCE [LARGE SCALE GENOMIC DNA]</scope>
    <source>
        <strain evidence="4">K1R23-30</strain>
    </source>
</reference>
<feature type="signal peptide" evidence="2">
    <location>
        <begin position="1"/>
        <end position="21"/>
    </location>
</feature>
<evidence type="ECO:0000256" key="1">
    <source>
        <dbReference type="SAM" id="MobiDB-lite"/>
    </source>
</evidence>
<evidence type="ECO:0000256" key="2">
    <source>
        <dbReference type="SAM" id="SignalP"/>
    </source>
</evidence>
<comment type="caution">
    <text evidence="3">The sequence shown here is derived from an EMBL/GenBank/DDBJ whole genome shotgun (WGS) entry which is preliminary data.</text>
</comment>
<feature type="compositionally biased region" description="Basic and acidic residues" evidence="1">
    <location>
        <begin position="70"/>
        <end position="79"/>
    </location>
</feature>
<dbReference type="OrthoDB" id="8779572at2"/>
<evidence type="ECO:0000313" key="4">
    <source>
        <dbReference type="Proteomes" id="UP000265955"/>
    </source>
</evidence>
<feature type="chain" id="PRO_5017337934" evidence="2">
    <location>
        <begin position="22"/>
        <end position="105"/>
    </location>
</feature>
<evidence type="ECO:0000313" key="3">
    <source>
        <dbReference type="EMBL" id="RJF99821.1"/>
    </source>
</evidence>
<gene>
    <name evidence="3" type="ORF">D3871_15795</name>
</gene>
<dbReference type="PROSITE" id="PS51257">
    <property type="entry name" value="PROKAR_LIPOPROTEIN"/>
    <property type="match status" value="1"/>
</dbReference>
<sequence>MPKSTIALLATALLMPLAASAACGFVQSGDTMTIVVGEHATSCFSSAAFREAFKANVQAALGESDTVASEQKKPFDHRSRNGNKLWALAERQHQATGGGYFGQGR</sequence>
<proteinExistence type="predicted"/>
<keyword evidence="4" id="KW-1185">Reference proteome</keyword>
<accession>A0A3A3G037</accession>
<dbReference type="RefSeq" id="WP_119769766.1">
    <property type="nucleotide sequence ID" value="NZ_QYUO01000001.1"/>
</dbReference>
<protein>
    <submittedName>
        <fullName evidence="3">Uncharacterized protein</fullName>
    </submittedName>
</protein>
<keyword evidence="2" id="KW-0732">Signal</keyword>